<reference evidence="2" key="1">
    <citation type="journal article" date="2023" name="Front. Plant Sci.">
        <title>Chromosomal-level genome assembly of Melastoma candidum provides insights into trichome evolution.</title>
        <authorList>
            <person name="Zhong Y."/>
            <person name="Wu W."/>
            <person name="Sun C."/>
            <person name="Zou P."/>
            <person name="Liu Y."/>
            <person name="Dai S."/>
            <person name="Zhou R."/>
        </authorList>
    </citation>
    <scope>NUCLEOTIDE SEQUENCE [LARGE SCALE GENOMIC DNA]</scope>
</reference>
<dbReference type="Proteomes" id="UP001057402">
    <property type="component" value="Chromosome 11"/>
</dbReference>
<accession>A0ACB9LIV2</accession>
<organism evidence="1 2">
    <name type="scientific">Melastoma candidum</name>
    <dbReference type="NCBI Taxonomy" id="119954"/>
    <lineage>
        <taxon>Eukaryota</taxon>
        <taxon>Viridiplantae</taxon>
        <taxon>Streptophyta</taxon>
        <taxon>Embryophyta</taxon>
        <taxon>Tracheophyta</taxon>
        <taxon>Spermatophyta</taxon>
        <taxon>Magnoliopsida</taxon>
        <taxon>eudicotyledons</taxon>
        <taxon>Gunneridae</taxon>
        <taxon>Pentapetalae</taxon>
        <taxon>rosids</taxon>
        <taxon>malvids</taxon>
        <taxon>Myrtales</taxon>
        <taxon>Melastomataceae</taxon>
        <taxon>Melastomatoideae</taxon>
        <taxon>Melastomateae</taxon>
        <taxon>Melastoma</taxon>
    </lineage>
</organism>
<evidence type="ECO:0000313" key="2">
    <source>
        <dbReference type="Proteomes" id="UP001057402"/>
    </source>
</evidence>
<dbReference type="EMBL" id="CM042890">
    <property type="protein sequence ID" value="KAI4311425.1"/>
    <property type="molecule type" value="Genomic_DNA"/>
</dbReference>
<proteinExistence type="predicted"/>
<keyword evidence="2" id="KW-1185">Reference proteome</keyword>
<sequence length="139" mass="15304">MGSSDPKLHSFEEVSKHNNKNDCWLIISGKVYDVTSFLDDHPGGDEVLITATEKDATDDFEDVGHSDAAKEMLEKYYVGELDSSTLPTKGSKHETPAQARTAQGAAQSPGLGLRFLQLIFPLLILVLAFALRYYGKKDE</sequence>
<protein>
    <submittedName>
        <fullName evidence="1">Uncharacterized protein</fullName>
    </submittedName>
</protein>
<name>A0ACB9LIV2_9MYRT</name>
<gene>
    <name evidence="1" type="ORF">MLD38_036324</name>
</gene>
<evidence type="ECO:0000313" key="1">
    <source>
        <dbReference type="EMBL" id="KAI4311425.1"/>
    </source>
</evidence>
<comment type="caution">
    <text evidence="1">The sequence shown here is derived from an EMBL/GenBank/DDBJ whole genome shotgun (WGS) entry which is preliminary data.</text>
</comment>